<dbReference type="EMBL" id="CAJPDQ010000018">
    <property type="protein sequence ID" value="CAF9922655.1"/>
    <property type="molecule type" value="Genomic_DNA"/>
</dbReference>
<dbReference type="Proteomes" id="UP000664169">
    <property type="component" value="Unassembled WGS sequence"/>
</dbReference>
<organism evidence="3 4">
    <name type="scientific">Gomphillus americanus</name>
    <dbReference type="NCBI Taxonomy" id="1940652"/>
    <lineage>
        <taxon>Eukaryota</taxon>
        <taxon>Fungi</taxon>
        <taxon>Dikarya</taxon>
        <taxon>Ascomycota</taxon>
        <taxon>Pezizomycotina</taxon>
        <taxon>Lecanoromycetes</taxon>
        <taxon>OSLEUM clade</taxon>
        <taxon>Ostropomycetidae</taxon>
        <taxon>Ostropales</taxon>
        <taxon>Graphidaceae</taxon>
        <taxon>Gomphilloideae</taxon>
        <taxon>Gomphillus</taxon>
    </lineage>
</organism>
<gene>
    <name evidence="3" type="ORF">GOMPHAMPRED_002636</name>
</gene>
<feature type="region of interest" description="Disordered" evidence="2">
    <location>
        <begin position="572"/>
        <end position="596"/>
    </location>
</feature>
<comment type="similarity">
    <text evidence="1">Belongs to the actin family.</text>
</comment>
<dbReference type="InterPro" id="IPR043129">
    <property type="entry name" value="ATPase_NBD"/>
</dbReference>
<name>A0A8H3IPH8_9LECA</name>
<dbReference type="OrthoDB" id="5572108at2759"/>
<dbReference type="SUPFAM" id="SSF53067">
    <property type="entry name" value="Actin-like ATPase domain"/>
    <property type="match status" value="2"/>
</dbReference>
<dbReference type="AlphaFoldDB" id="A0A8H3IPH8"/>
<dbReference type="Pfam" id="PF00022">
    <property type="entry name" value="Actin"/>
    <property type="match status" value="2"/>
</dbReference>
<evidence type="ECO:0000313" key="4">
    <source>
        <dbReference type="Proteomes" id="UP000664169"/>
    </source>
</evidence>
<protein>
    <recommendedName>
        <fullName evidence="5">Actin-related protein 8</fullName>
    </recommendedName>
</protein>
<reference evidence="3" key="1">
    <citation type="submission" date="2021-03" db="EMBL/GenBank/DDBJ databases">
        <authorList>
            <person name="Tagirdzhanova G."/>
        </authorList>
    </citation>
    <scope>NUCLEOTIDE SEQUENCE</scope>
</reference>
<accession>A0A8H3IPH8</accession>
<keyword evidence="4" id="KW-1185">Reference proteome</keyword>
<dbReference type="PANTHER" id="PTHR11937">
    <property type="entry name" value="ACTIN"/>
    <property type="match status" value="1"/>
</dbReference>
<dbReference type="Gene3D" id="3.90.640.10">
    <property type="entry name" value="Actin, Chain A, domain 4"/>
    <property type="match status" value="1"/>
</dbReference>
<dbReference type="CDD" id="cd10206">
    <property type="entry name" value="ASKHA_NBD_Arp8-like"/>
    <property type="match status" value="1"/>
</dbReference>
<sequence>MGGNKKPDKPVQKEQGLERTDNGLPLTSWPEPSIINQKNYYTEYIKRDDQILPLRLIQEERRARLTTQHRERDRARNLDTNIADAEEIDDEAEEDAIGGQQDQEFSSGDDVIIIHPGSQNLRVGFASDILPKTVPMVIARQWRCNEHEERNGIVVPSRVTDKDGTEVKPRHMFGDQFASHYDKLCSALKTQMRQNKRKVLPNSKELVVNFNDRVSPETINEHNDPHRVDWVELPNDPKQAPAFICGEAVFRIPDESKPRYKLFWPLRYGVYNEDDYDSKHQLFEDFTTIIEQALLNELGIKKRSAFKNYGCIFVVPDLHDRAYITQCMDMIMRELNFDRLILIQESLAATIGSGNSGGCYVDIGAQKTSVCCVEDGICIPDSRVNVKIGGADVTEMFIKMMLFDHFPYRDINLMRRYDFLLAEELKHKFCTMKEDEISVQLYTFHLRAPYQTTKKYQFKTYDEVFLATQGLINPTIFDKSRKMRGRRKLIDPSMDLSDDFRNDPVSEAQSLIVTSLLPGNNTDINSNAANSTSGTHAATNGLDGNFSQKRQLPAKHAFNLVKSAEPNLAVRDSPAIEGDGTPIPAASGEESTPEGLAPCLRDDVLPIVGLDAAILTSILGAVKQDEKKFRDYLKAIAVVGGGIKTPGLDLAVELALLKWRPGADIRIIPPSKEIDPQVVVWKGASVQARVKTTNEYWISQDEWDRLGSRVLHHKCMWSW</sequence>
<evidence type="ECO:0008006" key="5">
    <source>
        <dbReference type="Google" id="ProtNLM"/>
    </source>
</evidence>
<comment type="caution">
    <text evidence="3">The sequence shown here is derived from an EMBL/GenBank/DDBJ whole genome shotgun (WGS) entry which is preliminary data.</text>
</comment>
<proteinExistence type="inferred from homology"/>
<evidence type="ECO:0000256" key="2">
    <source>
        <dbReference type="SAM" id="MobiDB-lite"/>
    </source>
</evidence>
<dbReference type="FunFam" id="3.30.420.40:FF:000232">
    <property type="entry name" value="Actin-related protein 8"/>
    <property type="match status" value="1"/>
</dbReference>
<feature type="region of interest" description="Disordered" evidence="2">
    <location>
        <begin position="1"/>
        <end position="32"/>
    </location>
</feature>
<dbReference type="InterPro" id="IPR004000">
    <property type="entry name" value="Actin"/>
</dbReference>
<dbReference type="Gene3D" id="3.30.420.40">
    <property type="match status" value="3"/>
</dbReference>
<feature type="compositionally biased region" description="Basic and acidic residues" evidence="2">
    <location>
        <begin position="1"/>
        <end position="21"/>
    </location>
</feature>
<evidence type="ECO:0000256" key="1">
    <source>
        <dbReference type="RuleBase" id="RU000487"/>
    </source>
</evidence>
<evidence type="ECO:0000313" key="3">
    <source>
        <dbReference type="EMBL" id="CAF9922655.1"/>
    </source>
</evidence>
<dbReference type="SMART" id="SM00268">
    <property type="entry name" value="ACTIN"/>
    <property type="match status" value="1"/>
</dbReference>